<evidence type="ECO:0000256" key="3">
    <source>
        <dbReference type="ARBA" id="ARBA00022692"/>
    </source>
</evidence>
<dbReference type="GO" id="GO:0005886">
    <property type="term" value="C:plasma membrane"/>
    <property type="evidence" value="ECO:0007669"/>
    <property type="project" value="UniProtKB-SubCell"/>
</dbReference>
<feature type="transmembrane region" description="Helical" evidence="9">
    <location>
        <begin position="129"/>
        <end position="152"/>
    </location>
</feature>
<proteinExistence type="predicted"/>
<dbReference type="SUPFAM" id="SSF81321">
    <property type="entry name" value="Family A G protein-coupled receptor-like"/>
    <property type="match status" value="1"/>
</dbReference>
<feature type="transmembrane region" description="Helical" evidence="9">
    <location>
        <begin position="12"/>
        <end position="38"/>
    </location>
</feature>
<dbReference type="CDD" id="cd14967">
    <property type="entry name" value="7tmA_amine_R-like"/>
    <property type="match status" value="1"/>
</dbReference>
<dbReference type="OMA" id="YSAGFIN"/>
<dbReference type="EMBL" id="AMQN01004821">
    <property type="status" value="NOT_ANNOTATED_CDS"/>
    <property type="molecule type" value="Genomic_DNA"/>
</dbReference>
<feature type="non-terminal residue" evidence="11">
    <location>
        <position position="1"/>
    </location>
</feature>
<dbReference type="InterPro" id="IPR017452">
    <property type="entry name" value="GPCR_Rhodpsn_7TM"/>
</dbReference>
<feature type="transmembrane region" description="Helical" evidence="9">
    <location>
        <begin position="90"/>
        <end position="108"/>
    </location>
</feature>
<keyword evidence="7" id="KW-0675">Receptor</keyword>
<feature type="transmembrane region" description="Helical" evidence="9">
    <location>
        <begin position="311"/>
        <end position="330"/>
    </location>
</feature>
<dbReference type="OrthoDB" id="6435638at2759"/>
<evidence type="ECO:0000256" key="9">
    <source>
        <dbReference type="SAM" id="Phobius"/>
    </source>
</evidence>
<dbReference type="Pfam" id="PF00001">
    <property type="entry name" value="7tm_1"/>
    <property type="match status" value="1"/>
</dbReference>
<dbReference type="AlphaFoldDB" id="R7V7L9"/>
<keyword evidence="4 9" id="KW-1133">Transmembrane helix</keyword>
<dbReference type="PANTHER" id="PTHR24248">
    <property type="entry name" value="ADRENERGIC RECEPTOR-RELATED G-PROTEIN COUPLED RECEPTOR"/>
    <property type="match status" value="1"/>
</dbReference>
<reference evidence="11 13" key="2">
    <citation type="journal article" date="2013" name="Nature">
        <title>Insights into bilaterian evolution from three spiralian genomes.</title>
        <authorList>
            <person name="Simakov O."/>
            <person name="Marletaz F."/>
            <person name="Cho S.J."/>
            <person name="Edsinger-Gonzales E."/>
            <person name="Havlak P."/>
            <person name="Hellsten U."/>
            <person name="Kuo D.H."/>
            <person name="Larsson T."/>
            <person name="Lv J."/>
            <person name="Arendt D."/>
            <person name="Savage R."/>
            <person name="Osoegawa K."/>
            <person name="de Jong P."/>
            <person name="Grimwood J."/>
            <person name="Chapman J.A."/>
            <person name="Shapiro H."/>
            <person name="Aerts A."/>
            <person name="Otillar R.P."/>
            <person name="Terry A.Y."/>
            <person name="Boore J.L."/>
            <person name="Grigoriev I.V."/>
            <person name="Lindberg D.R."/>
            <person name="Seaver E.C."/>
            <person name="Weisblat D.A."/>
            <person name="Putnam N.H."/>
            <person name="Rokhsar D.S."/>
        </authorList>
    </citation>
    <scope>NUCLEOTIDE SEQUENCE</scope>
    <source>
        <strain evidence="11 13">I ESC-2004</strain>
    </source>
</reference>
<dbReference type="EnsemblMetazoa" id="CapteT24259">
    <property type="protein sequence ID" value="CapteP24259"/>
    <property type="gene ID" value="CapteG24259"/>
</dbReference>
<keyword evidence="3 9" id="KW-0812">Transmembrane</keyword>
<name>R7V7L9_CAPTE</name>
<dbReference type="STRING" id="283909.R7V7L9"/>
<dbReference type="PRINTS" id="PR00237">
    <property type="entry name" value="GPCRRHODOPSN"/>
</dbReference>
<evidence type="ECO:0000259" key="10">
    <source>
        <dbReference type="PROSITE" id="PS50262"/>
    </source>
</evidence>
<accession>R7V7L9</accession>
<dbReference type="Gene3D" id="1.20.1070.10">
    <property type="entry name" value="Rhodopsin 7-helix transmembrane proteins"/>
    <property type="match status" value="1"/>
</dbReference>
<feature type="transmembrane region" description="Helical" evidence="9">
    <location>
        <begin position="187"/>
        <end position="210"/>
    </location>
</feature>
<feature type="domain" description="G-protein coupled receptors family 1 profile" evidence="10">
    <location>
        <begin position="29"/>
        <end position="327"/>
    </location>
</feature>
<keyword evidence="8" id="KW-0807">Transducer</keyword>
<dbReference type="SMART" id="SM01381">
    <property type="entry name" value="7TM_GPCR_Srsx"/>
    <property type="match status" value="1"/>
</dbReference>
<evidence type="ECO:0000256" key="5">
    <source>
        <dbReference type="ARBA" id="ARBA00023040"/>
    </source>
</evidence>
<organism evidence="11">
    <name type="scientific">Capitella teleta</name>
    <name type="common">Polychaete worm</name>
    <dbReference type="NCBI Taxonomy" id="283909"/>
    <lineage>
        <taxon>Eukaryota</taxon>
        <taxon>Metazoa</taxon>
        <taxon>Spiralia</taxon>
        <taxon>Lophotrochozoa</taxon>
        <taxon>Annelida</taxon>
        <taxon>Polychaeta</taxon>
        <taxon>Sedentaria</taxon>
        <taxon>Scolecida</taxon>
        <taxon>Capitellidae</taxon>
        <taxon>Capitella</taxon>
    </lineage>
</organism>
<comment type="subcellular location">
    <subcellularLocation>
        <location evidence="1">Cell membrane</location>
        <topology evidence="1">Multi-pass membrane protein</topology>
    </subcellularLocation>
</comment>
<feature type="non-terminal residue" evidence="11">
    <location>
        <position position="343"/>
    </location>
</feature>
<reference evidence="12" key="3">
    <citation type="submission" date="2015-06" db="UniProtKB">
        <authorList>
            <consortium name="EnsemblMetazoa"/>
        </authorList>
    </citation>
    <scope>IDENTIFICATION</scope>
</reference>
<keyword evidence="5" id="KW-0297">G-protein coupled receptor</keyword>
<gene>
    <name evidence="11" type="ORF">CAPTEDRAFT_24259</name>
</gene>
<evidence type="ECO:0000256" key="8">
    <source>
        <dbReference type="ARBA" id="ARBA00023224"/>
    </source>
</evidence>
<dbReference type="EMBL" id="KB294418">
    <property type="protein sequence ID" value="ELU14549.1"/>
    <property type="molecule type" value="Genomic_DNA"/>
</dbReference>
<evidence type="ECO:0000256" key="7">
    <source>
        <dbReference type="ARBA" id="ARBA00023170"/>
    </source>
</evidence>
<dbReference type="PROSITE" id="PS50262">
    <property type="entry name" value="G_PROTEIN_RECEP_F1_2"/>
    <property type="match status" value="1"/>
</dbReference>
<evidence type="ECO:0000313" key="11">
    <source>
        <dbReference type="EMBL" id="ELU14549.1"/>
    </source>
</evidence>
<evidence type="ECO:0000256" key="1">
    <source>
        <dbReference type="ARBA" id="ARBA00004651"/>
    </source>
</evidence>
<evidence type="ECO:0000313" key="13">
    <source>
        <dbReference type="Proteomes" id="UP000014760"/>
    </source>
</evidence>
<evidence type="ECO:0000313" key="12">
    <source>
        <dbReference type="EnsemblMetazoa" id="CapteP24259"/>
    </source>
</evidence>
<dbReference type="InterPro" id="IPR000276">
    <property type="entry name" value="GPCR_Rhodpsn"/>
</dbReference>
<feature type="transmembrane region" description="Helical" evidence="9">
    <location>
        <begin position="50"/>
        <end position="70"/>
    </location>
</feature>
<evidence type="ECO:0000256" key="2">
    <source>
        <dbReference type="ARBA" id="ARBA00022475"/>
    </source>
</evidence>
<keyword evidence="2" id="KW-1003">Cell membrane</keyword>
<feature type="transmembrane region" description="Helical" evidence="9">
    <location>
        <begin position="272"/>
        <end position="296"/>
    </location>
</feature>
<dbReference type="HOGENOM" id="CLU_009579_11_5_1"/>
<dbReference type="GO" id="GO:0004930">
    <property type="term" value="F:G protein-coupled receptor activity"/>
    <property type="evidence" value="ECO:0007669"/>
    <property type="project" value="UniProtKB-KW"/>
</dbReference>
<dbReference type="Proteomes" id="UP000014760">
    <property type="component" value="Unassembled WGS sequence"/>
</dbReference>
<protein>
    <recommendedName>
        <fullName evidence="10">G-protein coupled receptors family 1 profile domain-containing protein</fullName>
    </recommendedName>
</protein>
<sequence>PGNEDSGMFAPQIAIAVLISIVMVVSLTGNSLVLMVIINTRSLRRLNNMLIVSLATIDLVRSVVVMPLFIVVELSVVTQLPKGLCPMYHALHLSCEMVSIYNLTVISLERVFVISRPLVYQLMITLRKMAVLVCVLWVLGFVYGSLQIVWFIPKKDIPEFSGFNPSAYAYQDSSEDGVCQYAPSPEYAIVDFVICLVAPLLIMISCYLKIFCVVQSQMKRIAPTSTNIDCSDIMTVTMTQRSRMRINSSASIMTNTSTKSKRGLFRLSDNKAVRMTSIVVGAFMICWLPYNIIFLLKQMHPDCVSALTWDIFSSLVFLSSAINPFIYNFYSGEFRRALRRILT</sequence>
<reference evidence="13" key="1">
    <citation type="submission" date="2012-12" db="EMBL/GenBank/DDBJ databases">
        <authorList>
            <person name="Hellsten U."/>
            <person name="Grimwood J."/>
            <person name="Chapman J.A."/>
            <person name="Shapiro H."/>
            <person name="Aerts A."/>
            <person name="Otillar R.P."/>
            <person name="Terry A.Y."/>
            <person name="Boore J.L."/>
            <person name="Simakov O."/>
            <person name="Marletaz F."/>
            <person name="Cho S.-J."/>
            <person name="Edsinger-Gonzales E."/>
            <person name="Havlak P."/>
            <person name="Kuo D.-H."/>
            <person name="Larsson T."/>
            <person name="Lv J."/>
            <person name="Arendt D."/>
            <person name="Savage R."/>
            <person name="Osoegawa K."/>
            <person name="de Jong P."/>
            <person name="Lindberg D.R."/>
            <person name="Seaver E.C."/>
            <person name="Weisblat D.A."/>
            <person name="Putnam N.H."/>
            <person name="Grigoriev I.V."/>
            <person name="Rokhsar D.S."/>
        </authorList>
    </citation>
    <scope>NUCLEOTIDE SEQUENCE</scope>
    <source>
        <strain evidence="13">I ESC-2004</strain>
    </source>
</reference>
<keyword evidence="6 9" id="KW-0472">Membrane</keyword>
<evidence type="ECO:0000256" key="4">
    <source>
        <dbReference type="ARBA" id="ARBA00022989"/>
    </source>
</evidence>
<evidence type="ECO:0000256" key="6">
    <source>
        <dbReference type="ARBA" id="ARBA00023136"/>
    </source>
</evidence>
<keyword evidence="13" id="KW-1185">Reference proteome</keyword>